<name>A0A3P3FTL5_9HYPH</name>
<dbReference type="OrthoDB" id="8365493at2"/>
<accession>A0A3P3FTL5</accession>
<dbReference type="EMBL" id="RQXT01000013">
    <property type="protein sequence ID" value="RRI01975.1"/>
    <property type="molecule type" value="Genomic_DNA"/>
</dbReference>
<dbReference type="SUPFAM" id="SSF54427">
    <property type="entry name" value="NTF2-like"/>
    <property type="match status" value="1"/>
</dbReference>
<reference evidence="2 3" key="1">
    <citation type="submission" date="2018-11" db="EMBL/GenBank/DDBJ databases">
        <title>the genome of Mesorhizobium tamadayense DSM 28320.</title>
        <authorList>
            <person name="Gao J."/>
        </authorList>
    </citation>
    <scope>NUCLEOTIDE SEQUENCE [LARGE SCALE GENOMIC DNA]</scope>
    <source>
        <strain evidence="2 3">DSM 28320</strain>
    </source>
</reference>
<evidence type="ECO:0000259" key="1">
    <source>
        <dbReference type="Pfam" id="PF13577"/>
    </source>
</evidence>
<dbReference type="Proteomes" id="UP000273786">
    <property type="component" value="Unassembled WGS sequence"/>
</dbReference>
<feature type="domain" description="SnoaL-like" evidence="1">
    <location>
        <begin position="59"/>
        <end position="199"/>
    </location>
</feature>
<dbReference type="Gene3D" id="3.10.450.50">
    <property type="match status" value="1"/>
</dbReference>
<keyword evidence="3" id="KW-1185">Reference proteome</keyword>
<dbReference type="AlphaFoldDB" id="A0A3P3FTL5"/>
<dbReference type="Pfam" id="PF13577">
    <property type="entry name" value="SnoaL_4"/>
    <property type="match status" value="1"/>
</dbReference>
<dbReference type="InterPro" id="IPR037401">
    <property type="entry name" value="SnoaL-like"/>
</dbReference>
<proteinExistence type="predicted"/>
<protein>
    <recommendedName>
        <fullName evidence="1">SnoaL-like domain-containing protein</fullName>
    </recommendedName>
</protein>
<evidence type="ECO:0000313" key="2">
    <source>
        <dbReference type="EMBL" id="RRI01975.1"/>
    </source>
</evidence>
<sequence length="213" mass="23354">MRGTVMSDLWNGLFNSRTALRSFAVVSGICLAFEGSVPAQAQQACSTTAVTGWLPRNPSLDDQRSITDVLSSYAWTIDDRDPTSFVDLFLKEASSSYELCNVGGQVFKLTFGHQDPSKDLETEMASITKYLKDHDLQTRHLVTNTLFDAAKDGKTVKTKSTVLVTLQASNLEAPELDYSADVRATLAKDGDGNWKFQSLTVYADNAAIVAKKR</sequence>
<dbReference type="InterPro" id="IPR032710">
    <property type="entry name" value="NTF2-like_dom_sf"/>
</dbReference>
<gene>
    <name evidence="2" type="ORF">EH240_13135</name>
</gene>
<organism evidence="2 3">
    <name type="scientific">Mesorhizobium tamadayense</name>
    <dbReference type="NCBI Taxonomy" id="425306"/>
    <lineage>
        <taxon>Bacteria</taxon>
        <taxon>Pseudomonadati</taxon>
        <taxon>Pseudomonadota</taxon>
        <taxon>Alphaproteobacteria</taxon>
        <taxon>Hyphomicrobiales</taxon>
        <taxon>Phyllobacteriaceae</taxon>
        <taxon>Mesorhizobium</taxon>
    </lineage>
</organism>
<comment type="caution">
    <text evidence="2">The sequence shown here is derived from an EMBL/GenBank/DDBJ whole genome shotgun (WGS) entry which is preliminary data.</text>
</comment>
<evidence type="ECO:0000313" key="3">
    <source>
        <dbReference type="Proteomes" id="UP000273786"/>
    </source>
</evidence>